<reference evidence="9 10" key="1">
    <citation type="journal article" date="2024" name="Int. J. Syst. Evol. Microbiol.">
        <title>Paenibacillus hexagrammi sp. nov., a novel bacterium isolated from the gut content of Hexagrammos agrammus.</title>
        <authorList>
            <person name="Jung H.K."/>
            <person name="Kim D.G."/>
            <person name="Zin H."/>
            <person name="Park J."/>
            <person name="Jung H."/>
            <person name="Kim Y.O."/>
            <person name="Kong H.J."/>
            <person name="Kim J.W."/>
            <person name="Kim Y.S."/>
        </authorList>
    </citation>
    <scope>NUCLEOTIDE SEQUENCE [LARGE SCALE GENOMIC DNA]</scope>
    <source>
        <strain evidence="9 10">YPD9-1</strain>
    </source>
</reference>
<dbReference type="InterPro" id="IPR013320">
    <property type="entry name" value="ConA-like_dom_sf"/>
</dbReference>
<proteinExistence type="inferred from homology"/>
<evidence type="ECO:0000313" key="10">
    <source>
        <dbReference type="Proteomes" id="UP001649230"/>
    </source>
</evidence>
<dbReference type="Pfam" id="PF13385">
    <property type="entry name" value="Laminin_G_3"/>
    <property type="match status" value="2"/>
</dbReference>
<dbReference type="SMART" id="SM00813">
    <property type="entry name" value="Alpha-L-AF_C"/>
    <property type="match status" value="1"/>
</dbReference>
<dbReference type="Pfam" id="PF06439">
    <property type="entry name" value="3keto-disac_hyd"/>
    <property type="match status" value="1"/>
</dbReference>
<dbReference type="Pfam" id="PF07532">
    <property type="entry name" value="Big_4"/>
    <property type="match status" value="2"/>
</dbReference>
<keyword evidence="4 7" id="KW-0732">Signal</keyword>
<keyword evidence="10" id="KW-1185">Reference proteome</keyword>
<protein>
    <recommendedName>
        <fullName evidence="3">non-reducing end alpha-L-arabinofuranosidase</fullName>
        <ecNumber evidence="3">3.2.1.55</ecNumber>
    </recommendedName>
</protein>
<dbReference type="InterPro" id="IPR008979">
    <property type="entry name" value="Galactose-bd-like_sf"/>
</dbReference>
<dbReference type="SUPFAM" id="SSF49899">
    <property type="entry name" value="Concanavalin A-like lectins/glucanases"/>
    <property type="match status" value="3"/>
</dbReference>
<keyword evidence="5" id="KW-0378">Hydrolase</keyword>
<evidence type="ECO:0000256" key="7">
    <source>
        <dbReference type="SAM" id="SignalP"/>
    </source>
</evidence>
<feature type="domain" description="Alpha-L-arabinofuranosidase C-terminal" evidence="8">
    <location>
        <begin position="1090"/>
        <end position="1454"/>
    </location>
</feature>
<dbReference type="Gene3D" id="2.60.120.200">
    <property type="match status" value="2"/>
</dbReference>
<evidence type="ECO:0000256" key="4">
    <source>
        <dbReference type="ARBA" id="ARBA00022729"/>
    </source>
</evidence>
<comment type="catalytic activity">
    <reaction evidence="1">
        <text>Hydrolysis of terminal non-reducing alpha-L-arabinofuranoside residues in alpha-L-arabinosides.</text>
        <dbReference type="EC" id="3.2.1.55"/>
    </reaction>
</comment>
<dbReference type="InterPro" id="IPR010720">
    <property type="entry name" value="Alpha-L-AF_C"/>
</dbReference>
<keyword evidence="6" id="KW-0325">Glycoprotein</keyword>
<dbReference type="Pfam" id="PF20578">
    <property type="entry name" value="aBig_2"/>
    <property type="match status" value="2"/>
</dbReference>
<dbReference type="InterPro" id="IPR046780">
    <property type="entry name" value="aBig_2"/>
</dbReference>
<dbReference type="InterPro" id="IPR055235">
    <property type="entry name" value="ASD1_cat"/>
</dbReference>
<dbReference type="InterPro" id="IPR010496">
    <property type="entry name" value="AL/BT2_dom"/>
</dbReference>
<comment type="similarity">
    <text evidence="2">Belongs to the glycosyl hydrolase 51 family.</text>
</comment>
<organism evidence="9 10">
    <name type="scientific">Paenibacillus hexagrammi</name>
    <dbReference type="NCBI Taxonomy" id="2908839"/>
    <lineage>
        <taxon>Bacteria</taxon>
        <taxon>Bacillati</taxon>
        <taxon>Bacillota</taxon>
        <taxon>Bacilli</taxon>
        <taxon>Bacillales</taxon>
        <taxon>Paenibacillaceae</taxon>
        <taxon>Paenibacillus</taxon>
    </lineage>
</organism>
<dbReference type="PANTHER" id="PTHR31776:SF0">
    <property type="entry name" value="ALPHA-L-ARABINOFURANOSIDASE 1"/>
    <property type="match status" value="1"/>
</dbReference>
<gene>
    <name evidence="9" type="ORF">L0M14_01145</name>
</gene>
<dbReference type="Pfam" id="PF06964">
    <property type="entry name" value="Alpha-L-AF_C"/>
    <property type="match status" value="1"/>
</dbReference>
<evidence type="ECO:0000256" key="6">
    <source>
        <dbReference type="ARBA" id="ARBA00023180"/>
    </source>
</evidence>
<dbReference type="EMBL" id="CP090978">
    <property type="protein sequence ID" value="UJF33896.1"/>
    <property type="molecule type" value="Genomic_DNA"/>
</dbReference>
<accession>A0ABY3SIY7</accession>
<evidence type="ECO:0000256" key="1">
    <source>
        <dbReference type="ARBA" id="ARBA00001462"/>
    </source>
</evidence>
<dbReference type="InterPro" id="IPR011081">
    <property type="entry name" value="Big_4"/>
</dbReference>
<dbReference type="EC" id="3.2.1.55" evidence="3"/>
<dbReference type="InterPro" id="IPR051563">
    <property type="entry name" value="Glycosyl_Hydrolase_51"/>
</dbReference>
<evidence type="ECO:0000256" key="3">
    <source>
        <dbReference type="ARBA" id="ARBA00012670"/>
    </source>
</evidence>
<sequence>MRISKKWLSTVTVCTLITGLLGGLPAPQASAASTLDQGLVVHYDFADAAKSTTVADSSGNHFDGTLVNASVVTTADKGGAVDLSGEQSYVKMPEGVLNGLTDMTVSSWVYMDSSKNWASLYSFGNAADVDPGTQPFTAINFAPVSNDPAETSLEITKSGFGSNQIAHSSPVPSGQWKQLTTVVSGTDGYTAIYMDGVLQQRLDGVTTAPKDITSKYNYIGYAQFGWEQGAGKGLDGRVADFRIYNRVLAADEITSLYTGSQSDAEVSSIQPSAVTVTAGQTPSLPASITATYSNGAVIAKSVQWPSVDAYINTPGVYTIEGTLQDTTMKAVLTLTVNAASTEVTPTIWYKFDEASGTTVANSGTAGSAWDAAVMGGTSWSTGHLGGAVQLDGSSGYVQMPSNLQYADNMTVATWVNLTKDNSPTMLFVSGTAANNDNFYLSTHGIWQPSYMAAVNDASLGTNYQIYDSSAIGLNQWVHVAITFSGKEATLYRDGVQIAKKTLASKPSDFNGQNLLNYIGKSVWPDPYIQGKVDDFRIYDQALSASDIAELVQSSYPDTDVVNQVKANLTLGDTTAVLSDITLPAPDGVTVTWSSDDTAHLSNTGHVTRPAQGEPDATVHLTATITKNAASVTKVFTVTVLSLGSAPYRIQVNGDQTGIDISPDLYGIFFEDINYAADGGLYAELVQNRSFEYTNDHLKFWSKVTDGGAAATIASSHANPLNTVNTNYLELNVTAAGDGAGVANSGFGGIPLVQSDKYDFSLYTRSSDFSGPLEVTLESADGTKQYAKAELPNVTSEWTKSSVVLTPDQTDANARIVVRAKGTGTIDMDMVSLFPERTWKGRPNGMRYDLAKKLYDLHPSFMRFPGGCVVQGKTLDNAYRWKDSVGDVAQRKPNYNFWQNTDFPDYYQTSGIGYYEYFQFSEDIGAKPLPVINSGMSIQVGVADADVEMVPLDQLGPYIQDALDLIEFANGDPASNEWAKLRSDMGHPAPFNLEYLAIGNEQWGAEYYPRYKMFADAIKAKYPNIQLIIGSGTESSGTNYEAVQQWIQSQAQADRPEIVDEHYYMNPDWFLQNVNRYDSFNRTDMPKVFVGEYAAHTNGNFSQGVNNLKSAISEAAFMTGLEENADVIRMASYAPLFAKQNFTQWQPDLIWFNNTASYGSINYYVQQLYSNNVGNQIVPSEILKGGQTSSKVSGAVGVGSYNTANEFDDIQVVSNTDAAELFADDFSGDASKWTPVRGTFAIQNGVYQQTSTSTANAFAYAGSTDMDNYTLTLKARKTGGAEGVNVYVGVKDANNYFRWNIGGYNNTKSTFEKSVNGTVATVSEYDYSKLPKLTTNTWYNLKIVVTGKRMKAYVDDTLVFDILDNPKSAPLFTTTSKDTATGDVILKVVNSSDESQETSIHLNGLTVGTTAIKTVLQGADLNALNTFASPKTIVPVTTKETGITNQFVHVFEPHSLTIYRFRTAPGAAPELASIQAEASKTQATAGDTFRLDVKGGLLDDSSEADLRTAAITYSSNHPELISFDDEGKAKIATNIGGVTEVTVWADVSLNGTSVKSNETTIALAELSAETVVKTAKAELSLGNTTFVTANLTLPTSADNDVQISWTTSNYAVVTDTGVVTRPASGNTMISVTLTALISKNGYSETKAFTIAVPTQDIVLSIESLKRVEVITPEGTAPQLPSTVTAKLTDGSTQAIAVTWNSVESSSTRCRANSPYKGRQKEQRFLRIRMFL</sequence>
<dbReference type="Gene3D" id="2.60.120.560">
    <property type="entry name" value="Exo-inulinase, domain 1"/>
    <property type="match status" value="1"/>
</dbReference>
<dbReference type="PANTHER" id="PTHR31776">
    <property type="entry name" value="ALPHA-L-ARABINOFURANOSIDASE 1"/>
    <property type="match status" value="1"/>
</dbReference>
<dbReference type="Pfam" id="PF22848">
    <property type="entry name" value="ASD1_dom"/>
    <property type="match status" value="1"/>
</dbReference>
<dbReference type="SUPFAM" id="SSF51445">
    <property type="entry name" value="(Trans)glycosidases"/>
    <property type="match status" value="1"/>
</dbReference>
<dbReference type="Gene3D" id="3.20.20.80">
    <property type="entry name" value="Glycosidases"/>
    <property type="match status" value="1"/>
</dbReference>
<evidence type="ECO:0000259" key="8">
    <source>
        <dbReference type="SMART" id="SM00813"/>
    </source>
</evidence>
<name>A0ABY3SIY7_9BACL</name>
<dbReference type="SUPFAM" id="SSF49785">
    <property type="entry name" value="Galactose-binding domain-like"/>
    <property type="match status" value="1"/>
</dbReference>
<evidence type="ECO:0000256" key="5">
    <source>
        <dbReference type="ARBA" id="ARBA00022801"/>
    </source>
</evidence>
<evidence type="ECO:0000256" key="2">
    <source>
        <dbReference type="ARBA" id="ARBA00007186"/>
    </source>
</evidence>
<feature type="chain" id="PRO_5045306393" description="non-reducing end alpha-L-arabinofuranosidase" evidence="7">
    <location>
        <begin position="32"/>
        <end position="1730"/>
    </location>
</feature>
<dbReference type="InterPro" id="IPR017853">
    <property type="entry name" value="GH"/>
</dbReference>
<evidence type="ECO:0000313" key="9">
    <source>
        <dbReference type="EMBL" id="UJF33896.1"/>
    </source>
</evidence>
<dbReference type="SUPFAM" id="SSF51011">
    <property type="entry name" value="Glycosyl hydrolase domain"/>
    <property type="match status" value="1"/>
</dbReference>
<feature type="signal peptide" evidence="7">
    <location>
        <begin position="1"/>
        <end position="31"/>
    </location>
</feature>
<dbReference type="RefSeq" id="WP_235120287.1">
    <property type="nucleotide sequence ID" value="NZ_CP090978.1"/>
</dbReference>
<dbReference type="Proteomes" id="UP001649230">
    <property type="component" value="Chromosome"/>
</dbReference>